<sequence length="90" mass="9461">MGMTSTSSSAAQLDPLGGQYVSRSQAPATVGSYVGSTRSGDVTVGSYVSHARERNLAVGRYTRSQLRGVVAWTTAIRTHTGSIVTRRVTA</sequence>
<evidence type="ECO:0000313" key="2">
    <source>
        <dbReference type="Proteomes" id="UP000321154"/>
    </source>
</evidence>
<organism evidence="1 2">
    <name type="scientific">Frigoribacterium faeni</name>
    <dbReference type="NCBI Taxonomy" id="145483"/>
    <lineage>
        <taxon>Bacteria</taxon>
        <taxon>Bacillati</taxon>
        <taxon>Actinomycetota</taxon>
        <taxon>Actinomycetes</taxon>
        <taxon>Micrococcales</taxon>
        <taxon>Microbacteriaceae</taxon>
        <taxon>Frigoribacterium</taxon>
    </lineage>
</organism>
<dbReference type="Proteomes" id="UP000321154">
    <property type="component" value="Unassembled WGS sequence"/>
</dbReference>
<evidence type="ECO:0000313" key="1">
    <source>
        <dbReference type="EMBL" id="GEK82960.1"/>
    </source>
</evidence>
<comment type="caution">
    <text evidence="1">The sequence shown here is derived from an EMBL/GenBank/DDBJ whole genome shotgun (WGS) entry which is preliminary data.</text>
</comment>
<reference evidence="1 2" key="1">
    <citation type="submission" date="2019-07" db="EMBL/GenBank/DDBJ databases">
        <title>Whole genome shotgun sequence of Frigoribacterium faeni NBRC 103066.</title>
        <authorList>
            <person name="Hosoyama A."/>
            <person name="Uohara A."/>
            <person name="Ohji S."/>
            <person name="Ichikawa N."/>
        </authorList>
    </citation>
    <scope>NUCLEOTIDE SEQUENCE [LARGE SCALE GENOMIC DNA]</scope>
    <source>
        <strain evidence="1 2">NBRC 103066</strain>
    </source>
</reference>
<accession>A0ABQ0UQ00</accession>
<dbReference type="EMBL" id="BJUV01000010">
    <property type="protein sequence ID" value="GEK82960.1"/>
    <property type="molecule type" value="Genomic_DNA"/>
</dbReference>
<name>A0ABQ0UQ00_9MICO</name>
<keyword evidence="2" id="KW-1185">Reference proteome</keyword>
<protein>
    <submittedName>
        <fullName evidence="1">Uncharacterized protein</fullName>
    </submittedName>
</protein>
<gene>
    <name evidence="1" type="ORF">FFA01_12690</name>
</gene>
<proteinExistence type="predicted"/>